<organism evidence="3">
    <name type="scientific">Micromonas pusilla (strain CCMP1545)</name>
    <name type="common">Picoplanktonic green alga</name>
    <dbReference type="NCBI Taxonomy" id="564608"/>
    <lineage>
        <taxon>Eukaryota</taxon>
        <taxon>Viridiplantae</taxon>
        <taxon>Chlorophyta</taxon>
        <taxon>Mamiellophyceae</taxon>
        <taxon>Mamiellales</taxon>
        <taxon>Mamiellaceae</taxon>
        <taxon>Micromonas</taxon>
    </lineage>
</organism>
<evidence type="ECO:0000256" key="1">
    <source>
        <dbReference type="SAM" id="Phobius"/>
    </source>
</evidence>
<proteinExistence type="predicted"/>
<protein>
    <submittedName>
        <fullName evidence="2">Predicted protein</fullName>
    </submittedName>
</protein>
<name>C1MJS6_MICPC</name>
<dbReference type="Proteomes" id="UP000001876">
    <property type="component" value="Unassembled WGS sequence"/>
</dbReference>
<dbReference type="AlphaFoldDB" id="C1MJS6"/>
<keyword evidence="3" id="KW-1185">Reference proteome</keyword>
<dbReference type="RefSeq" id="XP_003056263.1">
    <property type="nucleotide sequence ID" value="XM_003056217.1"/>
</dbReference>
<gene>
    <name evidence="2" type="ORF">MICPUCDRAFT_55078</name>
</gene>
<accession>C1MJS6</accession>
<evidence type="ECO:0000313" key="2">
    <source>
        <dbReference type="EMBL" id="EEH59639.1"/>
    </source>
</evidence>
<reference evidence="2 3" key="1">
    <citation type="journal article" date="2009" name="Science">
        <title>Green evolution and dynamic adaptations revealed by genomes of the marine picoeukaryotes Micromonas.</title>
        <authorList>
            <person name="Worden A.Z."/>
            <person name="Lee J.H."/>
            <person name="Mock T."/>
            <person name="Rouze P."/>
            <person name="Simmons M.P."/>
            <person name="Aerts A.L."/>
            <person name="Allen A.E."/>
            <person name="Cuvelier M.L."/>
            <person name="Derelle E."/>
            <person name="Everett M.V."/>
            <person name="Foulon E."/>
            <person name="Grimwood J."/>
            <person name="Gundlach H."/>
            <person name="Henrissat B."/>
            <person name="Napoli C."/>
            <person name="McDonald S.M."/>
            <person name="Parker M.S."/>
            <person name="Rombauts S."/>
            <person name="Salamov A."/>
            <person name="Von Dassow P."/>
            <person name="Badger J.H."/>
            <person name="Coutinho P.M."/>
            <person name="Demir E."/>
            <person name="Dubchak I."/>
            <person name="Gentemann C."/>
            <person name="Eikrem W."/>
            <person name="Gready J.E."/>
            <person name="John U."/>
            <person name="Lanier W."/>
            <person name="Lindquist E.A."/>
            <person name="Lucas S."/>
            <person name="Mayer K.F."/>
            <person name="Moreau H."/>
            <person name="Not F."/>
            <person name="Otillar R."/>
            <person name="Panaud O."/>
            <person name="Pangilinan J."/>
            <person name="Paulsen I."/>
            <person name="Piegu B."/>
            <person name="Poliakov A."/>
            <person name="Robbens S."/>
            <person name="Schmutz J."/>
            <person name="Toulza E."/>
            <person name="Wyss T."/>
            <person name="Zelensky A."/>
            <person name="Zhou K."/>
            <person name="Armbrust E.V."/>
            <person name="Bhattacharya D."/>
            <person name="Goodenough U.W."/>
            <person name="Van de Peer Y."/>
            <person name="Grigoriev I.V."/>
        </authorList>
    </citation>
    <scope>NUCLEOTIDE SEQUENCE [LARGE SCALE GENOMIC DNA]</scope>
    <source>
        <strain evidence="2 3">CCMP1545</strain>
    </source>
</reference>
<feature type="transmembrane region" description="Helical" evidence="1">
    <location>
        <begin position="154"/>
        <end position="178"/>
    </location>
</feature>
<dbReference type="EMBL" id="GG663736">
    <property type="protein sequence ID" value="EEH59639.1"/>
    <property type="molecule type" value="Genomic_DNA"/>
</dbReference>
<sequence>MERRARYETDGCATLPNPLPRGARAAWIEGAAENTAAFQSAGYDYSRTHASFLWKLDGAETFLNGCEEREVRGGAMRMRSWTGKNCVAEDPNNAFGCYWRYDAQAFEGCGCVVAAAATCLCDRVADVTVSEYKIDTVSLDELTSLSTGDVLNTWRVLAVVGGMFFGSLLLASALHLRATLGKRRLLRRLVDPAKNRDLGFAVVQRVWTWHIDVQEMQFMFNATHRANDEDAVAAALLASHDAKGDYDAAAASKLETRRRMLELEREGVEGDAAAADVARAVERRVEEYKRGARTIAGLPSCDKARLTIRGCPYDRVGADTIAVPRGLFPRARVFFSLSPGCPGGFQSRRTHLDAFQLRF</sequence>
<keyword evidence="1" id="KW-0472">Membrane</keyword>
<evidence type="ECO:0000313" key="3">
    <source>
        <dbReference type="Proteomes" id="UP000001876"/>
    </source>
</evidence>
<dbReference type="GeneID" id="9681638"/>
<dbReference type="KEGG" id="mpp:MICPUCDRAFT_55078"/>
<keyword evidence="1" id="KW-0812">Transmembrane</keyword>
<keyword evidence="1" id="KW-1133">Transmembrane helix</keyword>